<evidence type="ECO:0000313" key="2">
    <source>
        <dbReference type="EMBL" id="CCC09023.1"/>
    </source>
</evidence>
<reference evidence="2 3" key="1">
    <citation type="journal article" date="2010" name="PLoS Genet.">
        <title>De novo assembly of a 40 Mb eukaryotic genome from short sequence reads: Sordaria macrospora, a model organism for fungal morphogenesis.</title>
        <authorList>
            <person name="Nowrousian M."/>
            <person name="Stajich J."/>
            <person name="Chu M."/>
            <person name="Engh I."/>
            <person name="Espagne E."/>
            <person name="Halliday K."/>
            <person name="Kamerewerd J."/>
            <person name="Kempken F."/>
            <person name="Knab B."/>
            <person name="Kuo H.C."/>
            <person name="Osiewacz H.D."/>
            <person name="Poeggeler S."/>
            <person name="Read N."/>
            <person name="Seiler S."/>
            <person name="Smith K."/>
            <person name="Zickler D."/>
            <person name="Kueck U."/>
            <person name="Freitag M."/>
        </authorList>
    </citation>
    <scope>NUCLEOTIDE SEQUENCE [LARGE SCALE GENOMIC DNA]</scope>
    <source>
        <strain evidence="3">ATCC MYA-333 / DSM 997 / K(L3346) / K-hell</strain>
        <tissue evidence="2">Mycelium</tissue>
    </source>
</reference>
<dbReference type="OrthoDB" id="10278390at2759"/>
<dbReference type="Proteomes" id="UP000001881">
    <property type="component" value="Unassembled WGS sequence"/>
</dbReference>
<keyword evidence="1" id="KW-0472">Membrane</keyword>
<keyword evidence="1" id="KW-0812">Transmembrane</keyword>
<dbReference type="VEuPathDB" id="FungiDB:SMAC_03148"/>
<proteinExistence type="predicted"/>
<dbReference type="eggNOG" id="ENOG502RJHG">
    <property type="taxonomic scope" value="Eukaryota"/>
</dbReference>
<dbReference type="HOGENOM" id="CLU_1907238_0_0_1"/>
<dbReference type="InParanoid" id="F7VU35"/>
<gene>
    <name evidence="2" type="ORF">SMAC_03148</name>
</gene>
<keyword evidence="1" id="KW-1133">Transmembrane helix</keyword>
<organism evidence="2 3">
    <name type="scientific">Sordaria macrospora (strain ATCC MYA-333 / DSM 997 / K(L3346) / K-hell)</name>
    <dbReference type="NCBI Taxonomy" id="771870"/>
    <lineage>
        <taxon>Eukaryota</taxon>
        <taxon>Fungi</taxon>
        <taxon>Dikarya</taxon>
        <taxon>Ascomycota</taxon>
        <taxon>Pezizomycotina</taxon>
        <taxon>Sordariomycetes</taxon>
        <taxon>Sordariomycetidae</taxon>
        <taxon>Sordariales</taxon>
        <taxon>Sordariaceae</taxon>
        <taxon>Sordaria</taxon>
    </lineage>
</organism>
<sequence length="116" mass="13189">MSVTMRPTLRALSTHLPISTACQRPLFLRAAASRNTSRLFSFQAALASPPQDLGAKPKVPYAAFSFEHLGISNKWNKYIMIFFITMGALETYLWYKYLPAWWKARSDIATELKEAT</sequence>
<accession>F7VU35</accession>
<comment type="caution">
    <text evidence="2">The sequence shown here is derived from an EMBL/GenBank/DDBJ whole genome shotgun (WGS) entry which is preliminary data.</text>
</comment>
<dbReference type="EMBL" id="CABT02000007">
    <property type="protein sequence ID" value="CCC09023.1"/>
    <property type="molecule type" value="Genomic_DNA"/>
</dbReference>
<dbReference type="AlphaFoldDB" id="F7VU35"/>
<dbReference type="OMA" id="KYLPAWW"/>
<name>F7VU35_SORMK</name>
<keyword evidence="3" id="KW-1185">Reference proteome</keyword>
<protein>
    <submittedName>
        <fullName evidence="2">WGS project CABT00000000 data, contig 2.7</fullName>
    </submittedName>
</protein>
<evidence type="ECO:0000313" key="3">
    <source>
        <dbReference type="Proteomes" id="UP000001881"/>
    </source>
</evidence>
<evidence type="ECO:0000256" key="1">
    <source>
        <dbReference type="SAM" id="Phobius"/>
    </source>
</evidence>
<dbReference type="PROSITE" id="PS51257">
    <property type="entry name" value="PROKAR_LIPOPROTEIN"/>
    <property type="match status" value="1"/>
</dbReference>
<feature type="transmembrane region" description="Helical" evidence="1">
    <location>
        <begin position="78"/>
        <end position="95"/>
    </location>
</feature>